<name>A0A841L053_9FIRM</name>
<dbReference type="EMBL" id="JACHEN010000031">
    <property type="protein sequence ID" value="MBB6217958.1"/>
    <property type="molecule type" value="Genomic_DNA"/>
</dbReference>
<dbReference type="RefSeq" id="WP_184312465.1">
    <property type="nucleotide sequence ID" value="NZ_JACHEN010000031.1"/>
</dbReference>
<dbReference type="SUPFAM" id="SSF55008">
    <property type="entry name" value="HMA, heavy metal-associated domain"/>
    <property type="match status" value="1"/>
</dbReference>
<dbReference type="PROSITE" id="PS50846">
    <property type="entry name" value="HMA_2"/>
    <property type="match status" value="1"/>
</dbReference>
<dbReference type="AlphaFoldDB" id="A0A841L053"/>
<comment type="caution">
    <text evidence="3">The sequence shown here is derived from an EMBL/GenBank/DDBJ whole genome shotgun (WGS) entry which is preliminary data.</text>
</comment>
<dbReference type="InterPro" id="IPR036163">
    <property type="entry name" value="HMA_dom_sf"/>
</dbReference>
<dbReference type="Proteomes" id="UP000579281">
    <property type="component" value="Unassembled WGS sequence"/>
</dbReference>
<sequence length="71" mass="7783">MLTKTYQLETLTCPSCTMKIESAVKKIKGVQDVQVLFNASKVKVAFDESANDGSEIRKTIEGLGFDVLGEK</sequence>
<evidence type="ECO:0000313" key="3">
    <source>
        <dbReference type="EMBL" id="MBB6217958.1"/>
    </source>
</evidence>
<gene>
    <name evidence="3" type="ORF">HNQ80_004095</name>
</gene>
<dbReference type="Pfam" id="PF00403">
    <property type="entry name" value="HMA"/>
    <property type="match status" value="1"/>
</dbReference>
<dbReference type="GO" id="GO:0046872">
    <property type="term" value="F:metal ion binding"/>
    <property type="evidence" value="ECO:0007669"/>
    <property type="project" value="UniProtKB-KW"/>
</dbReference>
<evidence type="ECO:0000313" key="4">
    <source>
        <dbReference type="Proteomes" id="UP000579281"/>
    </source>
</evidence>
<dbReference type="CDD" id="cd00371">
    <property type="entry name" value="HMA"/>
    <property type="match status" value="1"/>
</dbReference>
<organism evidence="3 4">
    <name type="scientific">Anaerosolibacter carboniphilus</name>
    <dbReference type="NCBI Taxonomy" id="1417629"/>
    <lineage>
        <taxon>Bacteria</taxon>
        <taxon>Bacillati</taxon>
        <taxon>Bacillota</taxon>
        <taxon>Clostridia</taxon>
        <taxon>Peptostreptococcales</taxon>
        <taxon>Thermotaleaceae</taxon>
        <taxon>Anaerosolibacter</taxon>
    </lineage>
</organism>
<dbReference type="PROSITE" id="PS01047">
    <property type="entry name" value="HMA_1"/>
    <property type="match status" value="1"/>
</dbReference>
<protein>
    <submittedName>
        <fullName evidence="3">Copper chaperone CopZ</fullName>
    </submittedName>
</protein>
<feature type="domain" description="HMA" evidence="2">
    <location>
        <begin position="2"/>
        <end position="68"/>
    </location>
</feature>
<dbReference type="Gene3D" id="3.30.70.100">
    <property type="match status" value="1"/>
</dbReference>
<dbReference type="FunFam" id="3.30.70.100:FF:000001">
    <property type="entry name" value="ATPase copper transporting beta"/>
    <property type="match status" value="1"/>
</dbReference>
<keyword evidence="4" id="KW-1185">Reference proteome</keyword>
<evidence type="ECO:0000259" key="2">
    <source>
        <dbReference type="PROSITE" id="PS50846"/>
    </source>
</evidence>
<dbReference type="InterPro" id="IPR006121">
    <property type="entry name" value="HMA_dom"/>
</dbReference>
<accession>A0A841L053</accession>
<evidence type="ECO:0000256" key="1">
    <source>
        <dbReference type="ARBA" id="ARBA00022723"/>
    </source>
</evidence>
<keyword evidence="1" id="KW-0479">Metal-binding</keyword>
<reference evidence="3 4" key="1">
    <citation type="submission" date="2020-08" db="EMBL/GenBank/DDBJ databases">
        <title>Genomic Encyclopedia of Type Strains, Phase IV (KMG-IV): sequencing the most valuable type-strain genomes for metagenomic binning, comparative biology and taxonomic classification.</title>
        <authorList>
            <person name="Goeker M."/>
        </authorList>
    </citation>
    <scope>NUCLEOTIDE SEQUENCE [LARGE SCALE GENOMIC DNA]</scope>
    <source>
        <strain evidence="3 4">DSM 103526</strain>
    </source>
</reference>
<dbReference type="InterPro" id="IPR017969">
    <property type="entry name" value="Heavy-metal-associated_CS"/>
</dbReference>
<proteinExistence type="predicted"/>